<organism evidence="5 6">
    <name type="scientific">Oscillochloris trichoides DG-6</name>
    <dbReference type="NCBI Taxonomy" id="765420"/>
    <lineage>
        <taxon>Bacteria</taxon>
        <taxon>Bacillati</taxon>
        <taxon>Chloroflexota</taxon>
        <taxon>Chloroflexia</taxon>
        <taxon>Chloroflexales</taxon>
        <taxon>Chloroflexineae</taxon>
        <taxon>Oscillochloridaceae</taxon>
        <taxon>Oscillochloris</taxon>
    </lineage>
</organism>
<comment type="caution">
    <text evidence="5">The sequence shown here is derived from an EMBL/GenBank/DDBJ whole genome shotgun (WGS) entry which is preliminary data.</text>
</comment>
<dbReference type="PANTHER" id="PTHR30005">
    <property type="entry name" value="EXOPOLYPHOSPHATASE"/>
    <property type="match status" value="1"/>
</dbReference>
<dbReference type="eggNOG" id="COG0248">
    <property type="taxonomic scope" value="Bacteria"/>
</dbReference>
<reference evidence="5 6" key="1">
    <citation type="journal article" date="2011" name="J. Bacteriol.">
        <title>Draft genome sequence of the anoxygenic filamentous phototrophic bacterium Oscillochloris trichoides subsp. DG-6.</title>
        <authorList>
            <person name="Kuznetsov B.B."/>
            <person name="Ivanovsky R.N."/>
            <person name="Keppen O.I."/>
            <person name="Sukhacheva M.V."/>
            <person name="Bumazhkin B.K."/>
            <person name="Patutina E.O."/>
            <person name="Beletsky A.V."/>
            <person name="Mardanov A.V."/>
            <person name="Baslerov R.V."/>
            <person name="Panteleeva A.N."/>
            <person name="Kolganova T.V."/>
            <person name="Ravin N.V."/>
            <person name="Skryabin K.G."/>
        </authorList>
    </citation>
    <scope>NUCLEOTIDE SEQUENCE [LARGE SCALE GENOMIC DNA]</scope>
    <source>
        <strain evidence="5 6">DG-6</strain>
    </source>
</reference>
<dbReference type="InterPro" id="IPR048950">
    <property type="entry name" value="Ppx_GppA_C"/>
</dbReference>
<dbReference type="CDD" id="cd24052">
    <property type="entry name" value="ASKHA_NBD_HpPPX-GppA-like"/>
    <property type="match status" value="1"/>
</dbReference>
<keyword evidence="6" id="KW-1185">Reference proteome</keyword>
<evidence type="ECO:0000259" key="3">
    <source>
        <dbReference type="Pfam" id="PF02541"/>
    </source>
</evidence>
<dbReference type="PIRSF" id="PIRSF001267">
    <property type="entry name" value="Pyrophosphatase_GppA_Ppx"/>
    <property type="match status" value="1"/>
</dbReference>
<dbReference type="GO" id="GO:0016462">
    <property type="term" value="F:pyrophosphatase activity"/>
    <property type="evidence" value="ECO:0007669"/>
    <property type="project" value="TreeGrafter"/>
</dbReference>
<dbReference type="Pfam" id="PF02541">
    <property type="entry name" value="Ppx-GppA"/>
    <property type="match status" value="1"/>
</dbReference>
<gene>
    <name evidence="5" type="ORF">OSCT_0088</name>
</gene>
<dbReference type="Pfam" id="PF21447">
    <property type="entry name" value="Ppx-GppA_III"/>
    <property type="match status" value="1"/>
</dbReference>
<feature type="domain" description="Ppx/GppA phosphatase C-terminal" evidence="4">
    <location>
        <begin position="315"/>
        <end position="465"/>
    </location>
</feature>
<keyword evidence="2" id="KW-0378">Hydrolase</keyword>
<dbReference type="SUPFAM" id="SSF109604">
    <property type="entry name" value="HD-domain/PDEase-like"/>
    <property type="match status" value="1"/>
</dbReference>
<dbReference type="HOGENOM" id="CLU_025908_4_2_0"/>
<evidence type="ECO:0000313" key="6">
    <source>
        <dbReference type="Proteomes" id="UP000054010"/>
    </source>
</evidence>
<dbReference type="STRING" id="765420.OSCT_0088"/>
<comment type="similarity">
    <text evidence="1">Belongs to the GppA/Ppx family.</text>
</comment>
<proteinExistence type="inferred from homology"/>
<dbReference type="Proteomes" id="UP000054010">
    <property type="component" value="Unassembled WGS sequence"/>
</dbReference>
<dbReference type="Gene3D" id="3.30.420.150">
    <property type="entry name" value="Exopolyphosphatase. Domain 2"/>
    <property type="match status" value="1"/>
</dbReference>
<dbReference type="Gene3D" id="3.30.420.40">
    <property type="match status" value="1"/>
</dbReference>
<dbReference type="InterPro" id="IPR030673">
    <property type="entry name" value="PyroPPase_GppA_Ppx"/>
</dbReference>
<evidence type="ECO:0000256" key="2">
    <source>
        <dbReference type="ARBA" id="ARBA00022801"/>
    </source>
</evidence>
<name>E1I9T7_9CHLR</name>
<dbReference type="AlphaFoldDB" id="E1I9T7"/>
<sequence>MHKIGIIDLGSNTTRLIVMAYEYGRCFQLKDEVSEVVRLAEGVGDSRTLRADPIRRAVEALSMFERFCKNTGVEQIIAVGTSAIREAKNQEEFWSALRRVSTLDLQIISAEEEARLGYLGTINALAIRDGFVFDTGGGSTQVCAVRDRRLLRSFSVQAGVLRFTERYVKSDPINKNDLRRLREGAQQAFAHLDWVRGGNGLQLAGMGGTVRTLARMDQKQRDYPLDRIHGYVLTRNALNTLIEQMALRNRREREALPGLKADRADVTLAGAVIIDQLMEQGNFHEILVSGQGVREGIFYQHFLAAHDPPYLENQRAFSIHSLACLHDYEPVHCAKVAEISLSLFDQLAPLHLYGAWERELLGYAAKIHDIGVQVGYYDHHKHSAYLVFNATLLGFSHREIVILASLVRNHRKGQADLDEYAQILASDDEIRIARLSALLRLAEYLERSKSQVVRSVEVRIQADTIQIVVHTTGDATVEIWDATRRAGLMKKAFGRNIEIIAAPML</sequence>
<dbReference type="EMBL" id="ADVR01000003">
    <property type="protein sequence ID" value="EFO81939.1"/>
    <property type="molecule type" value="Genomic_DNA"/>
</dbReference>
<evidence type="ECO:0000256" key="1">
    <source>
        <dbReference type="ARBA" id="ARBA00007125"/>
    </source>
</evidence>
<dbReference type="InterPro" id="IPR043129">
    <property type="entry name" value="ATPase_NBD"/>
</dbReference>
<dbReference type="SUPFAM" id="SSF53067">
    <property type="entry name" value="Actin-like ATPase domain"/>
    <property type="match status" value="2"/>
</dbReference>
<dbReference type="PANTHER" id="PTHR30005:SF0">
    <property type="entry name" value="RETROGRADE REGULATION PROTEIN 2"/>
    <property type="match status" value="1"/>
</dbReference>
<evidence type="ECO:0000259" key="4">
    <source>
        <dbReference type="Pfam" id="PF21447"/>
    </source>
</evidence>
<dbReference type="InterPro" id="IPR003695">
    <property type="entry name" value="Ppx_GppA_N"/>
</dbReference>
<protein>
    <submittedName>
        <fullName evidence="5">Ppx/GppA phosphatase</fullName>
    </submittedName>
</protein>
<feature type="domain" description="Ppx/GppA phosphatase N-terminal" evidence="3">
    <location>
        <begin position="34"/>
        <end position="302"/>
    </location>
</feature>
<accession>E1I9T7</accession>
<dbReference type="OrthoDB" id="9807195at2"/>
<evidence type="ECO:0000313" key="5">
    <source>
        <dbReference type="EMBL" id="EFO81939.1"/>
    </source>
</evidence>
<dbReference type="InterPro" id="IPR050273">
    <property type="entry name" value="GppA/Ppx_hydrolase"/>
</dbReference>
<dbReference type="Gene3D" id="1.10.3210.10">
    <property type="entry name" value="Hypothetical protein af1432"/>
    <property type="match status" value="1"/>
</dbReference>